<keyword evidence="5" id="KW-0479">Metal-binding</keyword>
<dbReference type="GO" id="GO:0016740">
    <property type="term" value="F:transferase activity"/>
    <property type="evidence" value="ECO:0007669"/>
    <property type="project" value="UniProtKB-KW"/>
</dbReference>
<keyword evidence="9" id="KW-0472">Membrane</keyword>
<organism evidence="13">
    <name type="scientific">Echinococcus granulosus</name>
    <name type="common">Hydatid tapeworm</name>
    <dbReference type="NCBI Taxonomy" id="6210"/>
    <lineage>
        <taxon>Eukaryota</taxon>
        <taxon>Metazoa</taxon>
        <taxon>Spiralia</taxon>
        <taxon>Lophotrochozoa</taxon>
        <taxon>Platyhelminthes</taxon>
        <taxon>Cestoda</taxon>
        <taxon>Eucestoda</taxon>
        <taxon>Cyclophyllidea</taxon>
        <taxon>Taeniidae</taxon>
        <taxon>Echinococcus</taxon>
        <taxon>Echinococcus granulosus group</taxon>
    </lineage>
</organism>
<evidence type="ECO:0000256" key="8">
    <source>
        <dbReference type="ARBA" id="ARBA00022989"/>
    </source>
</evidence>
<keyword evidence="8" id="KW-1133">Transmembrane helix</keyword>
<dbReference type="PANTHER" id="PTHR46913:SF1">
    <property type="entry name" value="RING-H2 FINGER PROTEIN ATL16"/>
    <property type="match status" value="1"/>
</dbReference>
<keyword evidence="4" id="KW-0812">Transmembrane</keyword>
<evidence type="ECO:0000256" key="1">
    <source>
        <dbReference type="ARBA" id="ARBA00004167"/>
    </source>
</evidence>
<dbReference type="AlphaFoldDB" id="A0A068WCW5"/>
<keyword evidence="3" id="KW-0808">Transferase</keyword>
<evidence type="ECO:0000313" key="13">
    <source>
        <dbReference type="EMBL" id="CDS15512.1"/>
    </source>
</evidence>
<evidence type="ECO:0000256" key="9">
    <source>
        <dbReference type="ARBA" id="ARBA00023136"/>
    </source>
</evidence>
<evidence type="ECO:0000259" key="12">
    <source>
        <dbReference type="PROSITE" id="PS50089"/>
    </source>
</evidence>
<evidence type="ECO:0000256" key="11">
    <source>
        <dbReference type="SAM" id="MobiDB-lite"/>
    </source>
</evidence>
<comment type="pathway">
    <text evidence="2">Protein modification; protein ubiquitination.</text>
</comment>
<gene>
    <name evidence="13" type="ORF">EgrG_000791100</name>
</gene>
<reference evidence="13" key="2">
    <citation type="submission" date="2014-06" db="EMBL/GenBank/DDBJ databases">
        <authorList>
            <person name="Aslett M."/>
        </authorList>
    </citation>
    <scope>NUCLEOTIDE SEQUENCE</scope>
</reference>
<feature type="domain" description="RING-type" evidence="12">
    <location>
        <begin position="89"/>
        <end position="130"/>
    </location>
</feature>
<evidence type="ECO:0000256" key="6">
    <source>
        <dbReference type="ARBA" id="ARBA00022771"/>
    </source>
</evidence>
<dbReference type="Pfam" id="PF13639">
    <property type="entry name" value="zf-RING_2"/>
    <property type="match status" value="1"/>
</dbReference>
<evidence type="ECO:0000256" key="5">
    <source>
        <dbReference type="ARBA" id="ARBA00022723"/>
    </source>
</evidence>
<name>A0A068WCW5_ECHGR</name>
<dbReference type="Gene3D" id="3.30.40.10">
    <property type="entry name" value="Zinc/RING finger domain, C3HC4 (zinc finger)"/>
    <property type="match status" value="1"/>
</dbReference>
<dbReference type="CDD" id="cd16454">
    <property type="entry name" value="RING-H2_PA-TM-RING"/>
    <property type="match status" value="1"/>
</dbReference>
<dbReference type="InterPro" id="IPR044600">
    <property type="entry name" value="ATL1/ATL16-like"/>
</dbReference>
<dbReference type="SUPFAM" id="SSF57850">
    <property type="entry name" value="RING/U-box"/>
    <property type="match status" value="1"/>
</dbReference>
<proteinExistence type="predicted"/>
<evidence type="ECO:0000256" key="2">
    <source>
        <dbReference type="ARBA" id="ARBA00004906"/>
    </source>
</evidence>
<protein>
    <submittedName>
        <fullName evidence="13 15">E3 ubiquitin protein ligase RNF128</fullName>
    </submittedName>
</protein>
<feature type="region of interest" description="Disordered" evidence="11">
    <location>
        <begin position="208"/>
        <end position="241"/>
    </location>
</feature>
<keyword evidence="6 10" id="KW-0863">Zinc-finger</keyword>
<dbReference type="OrthoDB" id="6248953at2759"/>
<evidence type="ECO:0000313" key="15">
    <source>
        <dbReference type="WBParaSite" id="EgrG_000791100"/>
    </source>
</evidence>
<dbReference type="PROSITE" id="PS50089">
    <property type="entry name" value="ZF_RING_2"/>
    <property type="match status" value="1"/>
</dbReference>
<dbReference type="EMBL" id="LK028576">
    <property type="protein sequence ID" value="CDS15512.1"/>
    <property type="molecule type" value="Genomic_DNA"/>
</dbReference>
<dbReference type="InterPro" id="IPR013083">
    <property type="entry name" value="Znf_RING/FYVE/PHD"/>
</dbReference>
<dbReference type="GO" id="GO:0016567">
    <property type="term" value="P:protein ubiquitination"/>
    <property type="evidence" value="ECO:0007669"/>
    <property type="project" value="InterPro"/>
</dbReference>
<accession>A0A068WCW5</accession>
<dbReference type="Proteomes" id="UP000492820">
    <property type="component" value="Unassembled WGS sequence"/>
</dbReference>
<evidence type="ECO:0000256" key="3">
    <source>
        <dbReference type="ARBA" id="ARBA00022679"/>
    </source>
</evidence>
<reference evidence="13 14" key="1">
    <citation type="journal article" date="2013" name="Nature">
        <title>The genomes of four tapeworm species reveal adaptations to parasitism.</title>
        <authorList>
            <person name="Tsai I.J."/>
            <person name="Zarowiecki M."/>
            <person name="Holroyd N."/>
            <person name="Garciarrubio A."/>
            <person name="Sanchez-Flores A."/>
            <person name="Brooks K.L."/>
            <person name="Tracey A."/>
            <person name="Bobes R.J."/>
            <person name="Fragoso G."/>
            <person name="Sciutto E."/>
            <person name="Aslett M."/>
            <person name="Beasley H."/>
            <person name="Bennett H.M."/>
            <person name="Cai J."/>
            <person name="Camicia F."/>
            <person name="Clark R."/>
            <person name="Cucher M."/>
            <person name="De Silva N."/>
            <person name="Day T.A."/>
            <person name="Deplazes P."/>
            <person name="Estrada K."/>
            <person name="Fernandez C."/>
            <person name="Holland P.W."/>
            <person name="Hou J."/>
            <person name="Hu S."/>
            <person name="Huckvale T."/>
            <person name="Hung S.S."/>
            <person name="Kamenetzky L."/>
            <person name="Keane J.A."/>
            <person name="Kiss F."/>
            <person name="Koziol U."/>
            <person name="Lambert O."/>
            <person name="Liu K."/>
            <person name="Luo X."/>
            <person name="Luo Y."/>
            <person name="Macchiaroli N."/>
            <person name="Nichol S."/>
            <person name="Paps J."/>
            <person name="Parkinson J."/>
            <person name="Pouchkina-Stantcheva N."/>
            <person name="Riddiford N."/>
            <person name="Rosenzvit M."/>
            <person name="Salinas G."/>
            <person name="Wasmuth J.D."/>
            <person name="Zamanian M."/>
            <person name="Zheng Y."/>
            <person name="Cai X."/>
            <person name="Soberon X."/>
            <person name="Olson P.D."/>
            <person name="Laclette J.P."/>
            <person name="Brehm K."/>
            <person name="Berriman M."/>
            <person name="Garciarrubio A."/>
            <person name="Bobes R.J."/>
            <person name="Fragoso G."/>
            <person name="Sanchez-Flores A."/>
            <person name="Estrada K."/>
            <person name="Cevallos M.A."/>
            <person name="Morett E."/>
            <person name="Gonzalez V."/>
            <person name="Portillo T."/>
            <person name="Ochoa-Leyva A."/>
            <person name="Jose M.V."/>
            <person name="Sciutto E."/>
            <person name="Landa A."/>
            <person name="Jimenez L."/>
            <person name="Valdes V."/>
            <person name="Carrero J.C."/>
            <person name="Larralde C."/>
            <person name="Morales-Montor J."/>
            <person name="Limon-Lason J."/>
            <person name="Soberon X."/>
            <person name="Laclette J.P."/>
        </authorList>
    </citation>
    <scope>NUCLEOTIDE SEQUENCE [LARGE SCALE GENOMIC DNA]</scope>
</reference>
<evidence type="ECO:0000256" key="7">
    <source>
        <dbReference type="ARBA" id="ARBA00022833"/>
    </source>
</evidence>
<dbReference type="InterPro" id="IPR001841">
    <property type="entry name" value="Znf_RING"/>
</dbReference>
<comment type="subcellular location">
    <subcellularLocation>
        <location evidence="1">Membrane</location>
        <topology evidence="1">Single-pass membrane protein</topology>
    </subcellularLocation>
</comment>
<dbReference type="WBParaSite" id="EgrG_000791100">
    <property type="protein sequence ID" value="EgrG_000791100"/>
    <property type="gene ID" value="EgrG_000791100"/>
</dbReference>
<dbReference type="GO" id="GO:0008270">
    <property type="term" value="F:zinc ion binding"/>
    <property type="evidence" value="ECO:0007669"/>
    <property type="project" value="UniProtKB-KW"/>
</dbReference>
<dbReference type="SMART" id="SM00184">
    <property type="entry name" value="RING"/>
    <property type="match status" value="1"/>
</dbReference>
<evidence type="ECO:0000313" key="14">
    <source>
        <dbReference type="Proteomes" id="UP000492820"/>
    </source>
</evidence>
<sequence>MAYWSRIERTRGRIHVGGASRTRSGNDIHSNHRHSRWCPVHGPPMRDCLKNLPVTTVSFTSSGNINLQLDSSLPISQFLRPDLSTFSPCAICLDIYELNDPVRLLPCHHFFHKSCIDTWLNQADNCPTCRGDVRSLYRDLVNMAAVQRPSNRQEEAGILIEAQETRTTLSRCQSVQSMSQQHVDSGQENLSPQDSIYVFELSNLSLSDSERMQGSSRRRAASTATTAGGRGYPTDPVRRHAVQAAERRRYNPVYHL</sequence>
<keyword evidence="7" id="KW-0862">Zinc</keyword>
<reference evidence="15" key="3">
    <citation type="submission" date="2020-10" db="UniProtKB">
        <authorList>
            <consortium name="WormBaseParasite"/>
        </authorList>
    </citation>
    <scope>IDENTIFICATION</scope>
</reference>
<dbReference type="GO" id="GO:0016020">
    <property type="term" value="C:membrane"/>
    <property type="evidence" value="ECO:0007669"/>
    <property type="project" value="UniProtKB-SubCell"/>
</dbReference>
<dbReference type="PANTHER" id="PTHR46913">
    <property type="entry name" value="RING-H2 FINGER PROTEIN ATL16"/>
    <property type="match status" value="1"/>
</dbReference>
<evidence type="ECO:0000256" key="4">
    <source>
        <dbReference type="ARBA" id="ARBA00022692"/>
    </source>
</evidence>
<evidence type="ECO:0000256" key="10">
    <source>
        <dbReference type="PROSITE-ProRule" id="PRU00175"/>
    </source>
</evidence>